<protein>
    <submittedName>
        <fullName evidence="3">Uncharacterized protein</fullName>
    </submittedName>
</protein>
<evidence type="ECO:0000313" key="4">
    <source>
        <dbReference type="Proteomes" id="UP000827892"/>
    </source>
</evidence>
<keyword evidence="2" id="KW-0472">Membrane</keyword>
<feature type="compositionally biased region" description="Polar residues" evidence="1">
    <location>
        <begin position="311"/>
        <end position="322"/>
    </location>
</feature>
<accession>A0AAE9DI98</accession>
<keyword evidence="2" id="KW-1133">Transmembrane helix</keyword>
<gene>
    <name evidence="3" type="ORF">L3Y34_017323</name>
</gene>
<keyword evidence="2" id="KW-0812">Transmembrane</keyword>
<reference evidence="3 4" key="1">
    <citation type="submission" date="2022-05" db="EMBL/GenBank/DDBJ databases">
        <title>Chromosome-level reference genomes for two strains of Caenorhabditis briggsae: an improved platform for comparative genomics.</title>
        <authorList>
            <person name="Stevens L."/>
            <person name="Andersen E.C."/>
        </authorList>
    </citation>
    <scope>NUCLEOTIDE SEQUENCE [LARGE SCALE GENOMIC DNA]</scope>
    <source>
        <strain evidence="3">QX1410_ONT</strain>
        <tissue evidence="3">Whole-organism</tissue>
    </source>
</reference>
<name>A0AAE9DI98_CAEBR</name>
<organism evidence="3 4">
    <name type="scientific">Caenorhabditis briggsae</name>
    <dbReference type="NCBI Taxonomy" id="6238"/>
    <lineage>
        <taxon>Eukaryota</taxon>
        <taxon>Metazoa</taxon>
        <taxon>Ecdysozoa</taxon>
        <taxon>Nematoda</taxon>
        <taxon>Chromadorea</taxon>
        <taxon>Rhabditida</taxon>
        <taxon>Rhabditina</taxon>
        <taxon>Rhabditomorpha</taxon>
        <taxon>Rhabditoidea</taxon>
        <taxon>Rhabditidae</taxon>
        <taxon>Peloderinae</taxon>
        <taxon>Caenorhabditis</taxon>
    </lineage>
</organism>
<dbReference type="PANTHER" id="PTHR40288">
    <property type="entry name" value="PROTEIN CBG16535-RELATED"/>
    <property type="match status" value="1"/>
</dbReference>
<proteinExistence type="predicted"/>
<sequence length="516" mass="58580">MMRVLAFIRIEERETRICGLPIHNKPLAIILALLQLSISVASFLQHVYSFYKHKKIFECHSDIPNNSSLETHFLAHDIIIFDFGLMHRVLGTNECVANYLDGGYMRFAWTIEQSTALFISLVALMFFKKPLWLYWPGLLMQSSYTLGLSVLTMATAPKILEALGGVIDFELALIFSVYSMGFAMNWKSTKSAISTKSAMSTVYTMSTMSTTSSKSPVPNIYKVAAVEKSTKYDVYDVFNFPYSKVFIINGMKLRYRVHSAPPTSEGRIPSRLPPIVKNRSQERNLYMDKPSTPDPDQVRRVLEQRIAQALSGPSSQLKQQMSSDEKPTTSFAGRKRSLIRSAAIGSEEMHLVPIDDEELAMLRSINRSNYSKSGSREGGCSRMESSFTSDALYKHEYEDKSSDEEIDLTVGEQLRSRRKLSMIRQEEQEELNGSIDAMSIGSRRESGIRNQEDRLTGMRHEKMRSSTKSGDMGDDQISGLVYDKEFDCYYNPNTDRYYRLKSQSKSGEGLLLQEEV</sequence>
<dbReference type="EMBL" id="CP090892">
    <property type="protein sequence ID" value="ULU04471.1"/>
    <property type="molecule type" value="Genomic_DNA"/>
</dbReference>
<feature type="region of interest" description="Disordered" evidence="1">
    <location>
        <begin position="310"/>
        <end position="333"/>
    </location>
</feature>
<evidence type="ECO:0000256" key="2">
    <source>
        <dbReference type="SAM" id="Phobius"/>
    </source>
</evidence>
<dbReference type="PANTHER" id="PTHR40288:SF1">
    <property type="entry name" value="EXPERA DOMAIN-CONTAINING PROTEIN"/>
    <property type="match status" value="1"/>
</dbReference>
<feature type="transmembrane region" description="Helical" evidence="2">
    <location>
        <begin position="166"/>
        <end position="186"/>
    </location>
</feature>
<evidence type="ECO:0000256" key="1">
    <source>
        <dbReference type="SAM" id="MobiDB-lite"/>
    </source>
</evidence>
<dbReference type="AlphaFoldDB" id="A0AAE9DI98"/>
<feature type="transmembrane region" description="Helical" evidence="2">
    <location>
        <begin position="27"/>
        <end position="48"/>
    </location>
</feature>
<feature type="transmembrane region" description="Helical" evidence="2">
    <location>
        <begin position="133"/>
        <end position="154"/>
    </location>
</feature>
<feature type="transmembrane region" description="Helical" evidence="2">
    <location>
        <begin position="107"/>
        <end position="127"/>
    </location>
</feature>
<evidence type="ECO:0000313" key="3">
    <source>
        <dbReference type="EMBL" id="ULU04471.1"/>
    </source>
</evidence>
<dbReference type="Proteomes" id="UP000827892">
    <property type="component" value="Chromosome II"/>
</dbReference>